<dbReference type="PANTHER" id="PTHR37825">
    <property type="entry name" value="TRNA(MET) CYTIDINE ACETATE LIGASE"/>
    <property type="match status" value="1"/>
</dbReference>
<dbReference type="InterPro" id="IPR004821">
    <property type="entry name" value="Cyt_trans-like"/>
</dbReference>
<keyword evidence="1" id="KW-0694">RNA-binding</keyword>
<dbReference type="InterPro" id="IPR008513">
    <property type="entry name" value="tRNA(Met)_cyd_acetate_ligase"/>
</dbReference>
<dbReference type="InterPro" id="IPR014729">
    <property type="entry name" value="Rossmann-like_a/b/a_fold"/>
</dbReference>
<dbReference type="PANTHER" id="PTHR37825:SF1">
    <property type="entry name" value="TRNA(MET) CYTIDINE ACETATE LIGASE"/>
    <property type="match status" value="1"/>
</dbReference>
<proteinExistence type="predicted"/>
<feature type="non-terminal residue" evidence="2">
    <location>
        <position position="309"/>
    </location>
</feature>
<evidence type="ECO:0000313" key="2">
    <source>
        <dbReference type="EMBL" id="SYV89648.1"/>
    </source>
</evidence>
<dbReference type="EMBL" id="LS991949">
    <property type="protein sequence ID" value="SYV89648.1"/>
    <property type="molecule type" value="Genomic_DNA"/>
</dbReference>
<dbReference type="SUPFAM" id="SSF52374">
    <property type="entry name" value="Nucleotidylyl transferase"/>
    <property type="match status" value="1"/>
</dbReference>
<dbReference type="GO" id="GO:0003723">
    <property type="term" value="F:RNA binding"/>
    <property type="evidence" value="ECO:0007669"/>
    <property type="project" value="UniProtKB-KW"/>
</dbReference>
<sequence length="309" mass="35830">MKRGLGMKKIGLIAEFNPFHNGHIYLINQIKKKYPDAKLIVALSSNYTQRGEIACASFQKRKRICKKYGVDQVIKLDFQTSTQAAHIFAKNAIKKLIKKKIDLLVFGASDSDDINKYLNAAKKLKNNQVIYDQNVKKILKTGRSFIFACYESLKLFLKEEEIPQDILGFEYTKFIINNTLEIKLDCIKRTVSHASNEVSLVYASGTKLREMIKNNQDISLYSPMSITKIKRIEDTYKKFQKIVKKIDAKKLANIMLVSEGMENLFKKNIAANSYDEFIELCTSKRYSASRIKRVYLYVLKKVYKKRQLW</sequence>
<reference evidence="3" key="1">
    <citation type="submission" date="2018-06" db="EMBL/GenBank/DDBJ databases">
        <authorList>
            <consortium name="Pathogen Informatics"/>
        </authorList>
    </citation>
    <scope>NUCLEOTIDE SEQUENCE [LARGE SCALE GENOMIC DNA]</scope>
    <source>
        <strain evidence="3">NCTC10135</strain>
    </source>
</reference>
<dbReference type="Proteomes" id="UP000259864">
    <property type="component" value="Chromosome 1"/>
</dbReference>
<dbReference type="STRING" id="1188234.MALK_2650"/>
<dbReference type="KEGG" id="mala:NCTC10135_00139"/>
<dbReference type="NCBIfam" id="NF010192">
    <property type="entry name" value="PRK13671.1"/>
    <property type="match status" value="1"/>
</dbReference>
<evidence type="ECO:0000313" key="3">
    <source>
        <dbReference type="Proteomes" id="UP000259864"/>
    </source>
</evidence>
<dbReference type="NCBIfam" id="TIGR00125">
    <property type="entry name" value="cyt_tran_rel"/>
    <property type="match status" value="1"/>
</dbReference>
<dbReference type="GO" id="GO:0016740">
    <property type="term" value="F:transferase activity"/>
    <property type="evidence" value="ECO:0007669"/>
    <property type="project" value="UniProtKB-KW"/>
</dbReference>
<dbReference type="Gene3D" id="3.40.50.620">
    <property type="entry name" value="HUPs"/>
    <property type="match status" value="1"/>
</dbReference>
<keyword evidence="2" id="KW-0808">Transferase</keyword>
<accession>A0A3B0NXN7</accession>
<organism evidence="2 3">
    <name type="scientific">Metamycoplasma alkalescens</name>
    <dbReference type="NCBI Taxonomy" id="45363"/>
    <lineage>
        <taxon>Bacteria</taxon>
        <taxon>Bacillati</taxon>
        <taxon>Mycoplasmatota</taxon>
        <taxon>Mycoplasmoidales</taxon>
        <taxon>Metamycoplasmataceae</taxon>
        <taxon>Metamycoplasma</taxon>
    </lineage>
</organism>
<protein>
    <submittedName>
        <fullName evidence="2">Cytidyltransferase-like domain</fullName>
    </submittedName>
</protein>
<dbReference type="Pfam" id="PF05636">
    <property type="entry name" value="HIGH_NTase1"/>
    <property type="match status" value="1"/>
</dbReference>
<dbReference type="AlphaFoldDB" id="A0A3B0NXN7"/>
<name>A0A3B0NXN7_9BACT</name>
<gene>
    <name evidence="2" type="ORF">NCTC10135_00139</name>
</gene>
<evidence type="ECO:0000256" key="1">
    <source>
        <dbReference type="ARBA" id="ARBA00022884"/>
    </source>
</evidence>